<dbReference type="Gene3D" id="1.10.1300.10">
    <property type="entry name" value="3'5'-cyclic nucleotide phosphodiesterase, catalytic domain"/>
    <property type="match status" value="1"/>
</dbReference>
<dbReference type="GO" id="GO:0007165">
    <property type="term" value="P:signal transduction"/>
    <property type="evidence" value="ECO:0007669"/>
    <property type="project" value="InterPro"/>
</dbReference>
<feature type="non-terminal residue" evidence="4">
    <location>
        <position position="1"/>
    </location>
</feature>
<evidence type="ECO:0000313" key="4">
    <source>
        <dbReference type="EMBL" id="CAG5118535.1"/>
    </source>
</evidence>
<dbReference type="PANTHER" id="PTHR11347">
    <property type="entry name" value="CYCLIC NUCLEOTIDE PHOSPHODIESTERASE"/>
    <property type="match status" value="1"/>
</dbReference>
<keyword evidence="1" id="KW-0479">Metal-binding</keyword>
<dbReference type="Proteomes" id="UP000678393">
    <property type="component" value="Unassembled WGS sequence"/>
</dbReference>
<proteinExistence type="predicted"/>
<dbReference type="AlphaFoldDB" id="A0A8S3YSS5"/>
<gene>
    <name evidence="4" type="ORF">CUNI_LOCUS4093</name>
</gene>
<accession>A0A8S3YSS5</accession>
<keyword evidence="5" id="KW-1185">Reference proteome</keyword>
<evidence type="ECO:0000313" key="5">
    <source>
        <dbReference type="Proteomes" id="UP000678393"/>
    </source>
</evidence>
<sequence>SLMYKKVIDIQYRNSLANELMMFHMKQVAVEDVRKMAETKIPPVTMFSLHFDTFDFPPRTIADSQTVMSCLSMFEDLGFTSRWRIKIETLVRFLLMVKKGYRNPPYHNWMHAFSVTHFCYLLIKNLHLHNYL</sequence>
<dbReference type="GO" id="GO:0046872">
    <property type="term" value="F:metal ion binding"/>
    <property type="evidence" value="ECO:0007669"/>
    <property type="project" value="UniProtKB-KW"/>
</dbReference>
<evidence type="ECO:0000259" key="3">
    <source>
        <dbReference type="PROSITE" id="PS51845"/>
    </source>
</evidence>
<reference evidence="4" key="1">
    <citation type="submission" date="2021-04" db="EMBL/GenBank/DDBJ databases">
        <authorList>
            <consortium name="Molecular Ecology Group"/>
        </authorList>
    </citation>
    <scope>NUCLEOTIDE SEQUENCE</scope>
</reference>
<protein>
    <recommendedName>
        <fullName evidence="3">PDEase domain-containing protein</fullName>
    </recommendedName>
</protein>
<feature type="domain" description="PDEase" evidence="3">
    <location>
        <begin position="28"/>
        <end position="132"/>
    </location>
</feature>
<dbReference type="InterPro" id="IPR036971">
    <property type="entry name" value="PDEase_catalytic_dom_sf"/>
</dbReference>
<dbReference type="SUPFAM" id="SSF109604">
    <property type="entry name" value="HD-domain/PDEase-like"/>
    <property type="match status" value="1"/>
</dbReference>
<dbReference type="EMBL" id="CAJHNH020000566">
    <property type="protein sequence ID" value="CAG5118535.1"/>
    <property type="molecule type" value="Genomic_DNA"/>
</dbReference>
<dbReference type="GO" id="GO:0004114">
    <property type="term" value="F:3',5'-cyclic-nucleotide phosphodiesterase activity"/>
    <property type="evidence" value="ECO:0007669"/>
    <property type="project" value="InterPro"/>
</dbReference>
<dbReference type="InterPro" id="IPR002073">
    <property type="entry name" value="PDEase_catalytic_dom"/>
</dbReference>
<dbReference type="PROSITE" id="PS51845">
    <property type="entry name" value="PDEASE_I_2"/>
    <property type="match status" value="1"/>
</dbReference>
<comment type="caution">
    <text evidence="4">The sequence shown here is derived from an EMBL/GenBank/DDBJ whole genome shotgun (WGS) entry which is preliminary data.</text>
</comment>
<organism evidence="4 5">
    <name type="scientific">Candidula unifasciata</name>
    <dbReference type="NCBI Taxonomy" id="100452"/>
    <lineage>
        <taxon>Eukaryota</taxon>
        <taxon>Metazoa</taxon>
        <taxon>Spiralia</taxon>
        <taxon>Lophotrochozoa</taxon>
        <taxon>Mollusca</taxon>
        <taxon>Gastropoda</taxon>
        <taxon>Heterobranchia</taxon>
        <taxon>Euthyneura</taxon>
        <taxon>Panpulmonata</taxon>
        <taxon>Eupulmonata</taxon>
        <taxon>Stylommatophora</taxon>
        <taxon>Helicina</taxon>
        <taxon>Helicoidea</taxon>
        <taxon>Geomitridae</taxon>
        <taxon>Candidula</taxon>
    </lineage>
</organism>
<keyword evidence="2" id="KW-0378">Hydrolase</keyword>
<dbReference type="OrthoDB" id="295473at2759"/>
<evidence type="ECO:0000256" key="2">
    <source>
        <dbReference type="ARBA" id="ARBA00022801"/>
    </source>
</evidence>
<evidence type="ECO:0000256" key="1">
    <source>
        <dbReference type="ARBA" id="ARBA00022723"/>
    </source>
</evidence>
<name>A0A8S3YSS5_9EUPU</name>
<feature type="non-terminal residue" evidence="4">
    <location>
        <position position="132"/>
    </location>
</feature>